<dbReference type="PANTHER" id="PTHR38784">
    <property type="entry name" value="SUCROSE PHOSPHORYLASE"/>
    <property type="match status" value="1"/>
</dbReference>
<dbReference type="SMART" id="SM00642">
    <property type="entry name" value="Aamy"/>
    <property type="match status" value="1"/>
</dbReference>
<evidence type="ECO:0000313" key="7">
    <source>
        <dbReference type="EMBL" id="QEN08812.1"/>
    </source>
</evidence>
<feature type="binding site" evidence="5">
    <location>
        <position position="232"/>
    </location>
    <ligand>
        <name>sucrose</name>
        <dbReference type="ChEBI" id="CHEBI:17992"/>
    </ligand>
</feature>
<evidence type="ECO:0000256" key="2">
    <source>
        <dbReference type="ARBA" id="ARBA00022676"/>
    </source>
</evidence>
<evidence type="ECO:0000313" key="8">
    <source>
        <dbReference type="Proteomes" id="UP000324209"/>
    </source>
</evidence>
<name>A0A5C1QRV3_9SPIO</name>
<feature type="binding site" evidence="5">
    <location>
        <position position="47"/>
    </location>
    <ligand>
        <name>substrate</name>
    </ligand>
</feature>
<dbReference type="Pfam" id="PF00128">
    <property type="entry name" value="Alpha-amylase"/>
    <property type="match status" value="1"/>
</dbReference>
<dbReference type="KEGG" id="ock:EXM22_12730"/>
<dbReference type="Proteomes" id="UP000324209">
    <property type="component" value="Chromosome"/>
</dbReference>
<dbReference type="PIRSF" id="PIRSF003059">
    <property type="entry name" value="Sucrose_phosphorylase"/>
    <property type="match status" value="1"/>
</dbReference>
<comment type="similarity">
    <text evidence="1">Belongs to the glycosyl hydrolase 13 family. Sucrose phosphorylase subfamily.</text>
</comment>
<feature type="binding site" evidence="5">
    <location>
        <begin position="189"/>
        <end position="191"/>
    </location>
    <ligand>
        <name>substrate</name>
    </ligand>
</feature>
<reference evidence="7 8" key="1">
    <citation type="submission" date="2019-02" db="EMBL/GenBank/DDBJ databases">
        <title>Complete Genome Sequence and Methylome Analysis of free living Spirochaetas.</title>
        <authorList>
            <person name="Fomenkov A."/>
            <person name="Dubinina G."/>
            <person name="Leshcheva N."/>
            <person name="Mikheeva N."/>
            <person name="Grabovich M."/>
            <person name="Vincze T."/>
            <person name="Roberts R.J."/>
        </authorList>
    </citation>
    <scope>NUCLEOTIDE SEQUENCE [LARGE SCALE GENOMIC DNA]</scope>
    <source>
        <strain evidence="7 8">K2</strain>
    </source>
</reference>
<feature type="active site" description="Nucleophile" evidence="4">
    <location>
        <position position="191"/>
    </location>
</feature>
<dbReference type="AlphaFoldDB" id="A0A5C1QRV3"/>
<dbReference type="InterPro" id="IPR045857">
    <property type="entry name" value="O16G_dom_2"/>
</dbReference>
<dbReference type="Gene3D" id="3.90.400.10">
    <property type="entry name" value="Oligo-1,6-glucosidase, Domain 2"/>
    <property type="match status" value="1"/>
</dbReference>
<keyword evidence="8" id="KW-1185">Reference proteome</keyword>
<keyword evidence="3 7" id="KW-0808">Transferase</keyword>
<evidence type="ECO:0000256" key="1">
    <source>
        <dbReference type="ARBA" id="ARBA00008452"/>
    </source>
</evidence>
<protein>
    <submittedName>
        <fullName evidence="7">Sucrose phosphorylase</fullName>
        <ecNumber evidence="7">2.4.1.7</ecNumber>
    </submittedName>
</protein>
<feature type="binding site" evidence="5">
    <location>
        <position position="390"/>
    </location>
    <ligand>
        <name>substrate</name>
    </ligand>
</feature>
<gene>
    <name evidence="7" type="primary">gtfA</name>
    <name evidence="7" type="ORF">EXM22_12730</name>
</gene>
<dbReference type="NCBIfam" id="TIGR03852">
    <property type="entry name" value="sucrose_gtfA"/>
    <property type="match status" value="1"/>
</dbReference>
<feature type="active site" description="Proton donor" evidence="4">
    <location>
        <position position="232"/>
    </location>
</feature>
<sequence>MKQGIQLITYPDSLGQNLRELYEALEGPLRGCLSGVHILPFFPSSGDRGFSPLGYKEVDPAFGCWEDIHRIAKEYDLVVDLMVNHLSRQSAEFQDFVQSGEESPWADLFLPVNKVKPGGKFTKEELSKIYTRKPRMPWIDVTHKDGRISTLWCTFSEEQIDLDVRSATGRRYILDSLNFLADQGAVLIRLDAFAYVTKKAGSSCFFLEPDIWEILGDYRDVLAPRGVELLPEIHEHYSISRKLSDQGYGVYDFALPMLLLHSLYSGRADRLGAWLEQCPYHQFTTLDTHDGIGVVDVADLLTPGEIDETCNALYEKGSNVSRRYSSQEYNNLDIYQINCSYYSALGGDDQAYLLARAVQFFAPGIPQVYYVGMLAGLNDIELVEKTMNGRDINRHSYSLEEIRREIGRPVVASLLRMMKFRNRHPAFSGDFRLIQSTPDGELEIIRSHKKSAVRLLANMKTREFHVYQKDGSHPWSELTF</sequence>
<evidence type="ECO:0000259" key="6">
    <source>
        <dbReference type="SMART" id="SM00642"/>
    </source>
</evidence>
<dbReference type="RefSeq" id="WP_149486891.1">
    <property type="nucleotide sequence ID" value="NZ_CP036150.1"/>
</dbReference>
<feature type="domain" description="Glycosyl hydrolase family 13 catalytic" evidence="6">
    <location>
        <begin position="6"/>
        <end position="403"/>
    </location>
</feature>
<dbReference type="CDD" id="cd11355">
    <property type="entry name" value="AmyAc_Sucrose_phosphorylase"/>
    <property type="match status" value="1"/>
</dbReference>
<feature type="binding site" evidence="5">
    <location>
        <begin position="289"/>
        <end position="290"/>
    </location>
    <ligand>
        <name>sucrose</name>
        <dbReference type="ChEBI" id="CHEBI:17992"/>
    </ligand>
</feature>
<dbReference type="EC" id="2.4.1.7" evidence="7"/>
<dbReference type="InterPro" id="IPR016377">
    <property type="entry name" value="Sucrose_GGa_phosphorylase-rel"/>
</dbReference>
<dbReference type="SUPFAM" id="SSF51445">
    <property type="entry name" value="(Trans)glycosidases"/>
    <property type="match status" value="1"/>
</dbReference>
<dbReference type="EMBL" id="CP036150">
    <property type="protein sequence ID" value="QEN08812.1"/>
    <property type="molecule type" value="Genomic_DNA"/>
</dbReference>
<dbReference type="OrthoDB" id="9805159at2"/>
<accession>A0A5C1QRV3</accession>
<evidence type="ECO:0000256" key="4">
    <source>
        <dbReference type="PIRSR" id="PIRSR003059-1"/>
    </source>
</evidence>
<dbReference type="InterPro" id="IPR017853">
    <property type="entry name" value="GH"/>
</dbReference>
<dbReference type="Gene3D" id="3.20.20.80">
    <property type="entry name" value="Glycosidases"/>
    <property type="match status" value="1"/>
</dbReference>
<organism evidence="7 8">
    <name type="scientific">Oceanispirochaeta crateris</name>
    <dbReference type="NCBI Taxonomy" id="2518645"/>
    <lineage>
        <taxon>Bacteria</taxon>
        <taxon>Pseudomonadati</taxon>
        <taxon>Spirochaetota</taxon>
        <taxon>Spirochaetia</taxon>
        <taxon>Spirochaetales</taxon>
        <taxon>Spirochaetaceae</taxon>
        <taxon>Oceanispirochaeta</taxon>
    </lineage>
</organism>
<evidence type="ECO:0000256" key="5">
    <source>
        <dbReference type="PIRSR" id="PIRSR003059-2"/>
    </source>
</evidence>
<feature type="binding site" evidence="5">
    <location>
        <position position="85"/>
    </location>
    <ligand>
        <name>substrate</name>
    </ligand>
</feature>
<proteinExistence type="inferred from homology"/>
<feature type="binding site" evidence="5">
    <location>
        <begin position="333"/>
        <end position="336"/>
    </location>
    <ligand>
        <name>substrate</name>
    </ligand>
</feature>
<dbReference type="GO" id="GO:0009018">
    <property type="term" value="F:sucrose phosphorylase activity"/>
    <property type="evidence" value="ECO:0007669"/>
    <property type="project" value="UniProtKB-EC"/>
</dbReference>
<keyword evidence="2 7" id="KW-0328">Glycosyltransferase</keyword>
<dbReference type="GO" id="GO:0005975">
    <property type="term" value="P:carbohydrate metabolic process"/>
    <property type="evidence" value="ECO:0007669"/>
    <property type="project" value="InterPro"/>
</dbReference>
<dbReference type="InterPro" id="IPR006047">
    <property type="entry name" value="GH13_cat_dom"/>
</dbReference>
<dbReference type="InterPro" id="IPR022527">
    <property type="entry name" value="Sucrose_phospho"/>
</dbReference>
<evidence type="ECO:0000256" key="3">
    <source>
        <dbReference type="ARBA" id="ARBA00022679"/>
    </source>
</evidence>
<dbReference type="PANTHER" id="PTHR38784:SF1">
    <property type="entry name" value="SUCROSE PHOSPHORYLASE"/>
    <property type="match status" value="1"/>
</dbReference>